<keyword evidence="2 6" id="KW-0349">Heme</keyword>
<proteinExistence type="predicted"/>
<evidence type="ECO:0000256" key="5">
    <source>
        <dbReference type="ARBA" id="ARBA00023004"/>
    </source>
</evidence>
<evidence type="ECO:0000256" key="4">
    <source>
        <dbReference type="ARBA" id="ARBA00022982"/>
    </source>
</evidence>
<dbReference type="InterPro" id="IPR036909">
    <property type="entry name" value="Cyt_c-like_dom_sf"/>
</dbReference>
<organism evidence="9 10">
    <name type="scientific">Salinisphaera orenii MK-B5</name>
    <dbReference type="NCBI Taxonomy" id="856730"/>
    <lineage>
        <taxon>Bacteria</taxon>
        <taxon>Pseudomonadati</taxon>
        <taxon>Pseudomonadota</taxon>
        <taxon>Gammaproteobacteria</taxon>
        <taxon>Salinisphaerales</taxon>
        <taxon>Salinisphaeraceae</taxon>
        <taxon>Salinisphaera</taxon>
    </lineage>
</organism>
<evidence type="ECO:0000256" key="3">
    <source>
        <dbReference type="ARBA" id="ARBA00022723"/>
    </source>
</evidence>
<keyword evidence="1" id="KW-0813">Transport</keyword>
<evidence type="ECO:0000256" key="6">
    <source>
        <dbReference type="PROSITE-ProRule" id="PRU00433"/>
    </source>
</evidence>
<dbReference type="PANTHER" id="PTHR33751">
    <property type="entry name" value="CBB3-TYPE CYTOCHROME C OXIDASE SUBUNIT FIXP"/>
    <property type="match status" value="1"/>
</dbReference>
<dbReference type="PROSITE" id="PS51007">
    <property type="entry name" value="CYTC"/>
    <property type="match status" value="1"/>
</dbReference>
<keyword evidence="3 6" id="KW-0479">Metal-binding</keyword>
<dbReference type="Pfam" id="PF00034">
    <property type="entry name" value="Cytochrom_C"/>
    <property type="match status" value="1"/>
</dbReference>
<dbReference type="InterPro" id="IPR050597">
    <property type="entry name" value="Cytochrome_c_Oxidase_Subunit"/>
</dbReference>
<dbReference type="RefSeq" id="WP_123590773.1">
    <property type="nucleotide sequence ID" value="NZ_AYKH01000009.1"/>
</dbReference>
<dbReference type="PANTHER" id="PTHR33751:SF9">
    <property type="entry name" value="CYTOCHROME C4"/>
    <property type="match status" value="1"/>
</dbReference>
<accession>A0A423PSF5</accession>
<evidence type="ECO:0000313" key="10">
    <source>
        <dbReference type="Proteomes" id="UP000283993"/>
    </source>
</evidence>
<dbReference type="Gene3D" id="1.10.760.10">
    <property type="entry name" value="Cytochrome c-like domain"/>
    <property type="match status" value="1"/>
</dbReference>
<comment type="caution">
    <text evidence="9">The sequence shown here is derived from an EMBL/GenBank/DDBJ whole genome shotgun (WGS) entry which is preliminary data.</text>
</comment>
<protein>
    <submittedName>
        <fullName evidence="9">Cytochrome C</fullName>
    </submittedName>
</protein>
<keyword evidence="4" id="KW-0249">Electron transport</keyword>
<feature type="signal peptide" evidence="7">
    <location>
        <begin position="1"/>
        <end position="23"/>
    </location>
</feature>
<name>A0A423PSF5_9GAMM</name>
<keyword evidence="10" id="KW-1185">Reference proteome</keyword>
<dbReference type="GO" id="GO:0046872">
    <property type="term" value="F:metal ion binding"/>
    <property type="evidence" value="ECO:0007669"/>
    <property type="project" value="UniProtKB-KW"/>
</dbReference>
<gene>
    <name evidence="9" type="ORF">SAOR_06090</name>
</gene>
<reference evidence="9 10" key="1">
    <citation type="submission" date="2013-10" db="EMBL/GenBank/DDBJ databases">
        <title>Salinisphaera orenii MK-B5 Genome Sequencing.</title>
        <authorList>
            <person name="Lai Q."/>
            <person name="Li C."/>
            <person name="Shao Z."/>
        </authorList>
    </citation>
    <scope>NUCLEOTIDE SEQUENCE [LARGE SCALE GENOMIC DNA]</scope>
    <source>
        <strain evidence="9 10">MK-B5</strain>
    </source>
</reference>
<dbReference type="GO" id="GO:0009055">
    <property type="term" value="F:electron transfer activity"/>
    <property type="evidence" value="ECO:0007669"/>
    <property type="project" value="InterPro"/>
</dbReference>
<dbReference type="GO" id="GO:0020037">
    <property type="term" value="F:heme binding"/>
    <property type="evidence" value="ECO:0007669"/>
    <property type="project" value="InterPro"/>
</dbReference>
<evidence type="ECO:0000256" key="1">
    <source>
        <dbReference type="ARBA" id="ARBA00022448"/>
    </source>
</evidence>
<sequence length="122" mass="13320">MIHAFSRIALVAALSLAAGPLMAQSESGQDKAADSDWVSQTTQTCASCHGKNGVAQTPNFPIIAGQYQDYLLHSLKAYRDGERENAVMAGQVQNMSNDQLEALARYYSRQTDTPLHTPYLDD</sequence>
<dbReference type="InterPro" id="IPR009056">
    <property type="entry name" value="Cyt_c-like_dom"/>
</dbReference>
<feature type="domain" description="Cytochrome c" evidence="8">
    <location>
        <begin position="23"/>
        <end position="111"/>
    </location>
</feature>
<dbReference type="Proteomes" id="UP000283993">
    <property type="component" value="Unassembled WGS sequence"/>
</dbReference>
<dbReference type="AlphaFoldDB" id="A0A423PSF5"/>
<dbReference type="EMBL" id="AYKH01000009">
    <property type="protein sequence ID" value="ROO28535.1"/>
    <property type="molecule type" value="Genomic_DNA"/>
</dbReference>
<evidence type="ECO:0000259" key="8">
    <source>
        <dbReference type="PROSITE" id="PS51007"/>
    </source>
</evidence>
<keyword evidence="5 6" id="KW-0408">Iron</keyword>
<evidence type="ECO:0000256" key="7">
    <source>
        <dbReference type="SAM" id="SignalP"/>
    </source>
</evidence>
<evidence type="ECO:0000313" key="9">
    <source>
        <dbReference type="EMBL" id="ROO28535.1"/>
    </source>
</evidence>
<keyword evidence="7" id="KW-0732">Signal</keyword>
<dbReference type="SUPFAM" id="SSF46626">
    <property type="entry name" value="Cytochrome c"/>
    <property type="match status" value="1"/>
</dbReference>
<feature type="chain" id="PRO_5019245988" evidence="7">
    <location>
        <begin position="24"/>
        <end position="122"/>
    </location>
</feature>
<evidence type="ECO:0000256" key="2">
    <source>
        <dbReference type="ARBA" id="ARBA00022617"/>
    </source>
</evidence>